<dbReference type="EMBL" id="CM016556">
    <property type="protein sequence ID" value="TKW14645.1"/>
    <property type="molecule type" value="Genomic_DNA"/>
</dbReference>
<sequence>MADDETARYLMEQIIAGDGSGDNLPLSYTNEEGTQADMFLNMSADGNEEHEPQQHLAVAEGSGEPSGSTQGQKTRGRTKVMEGRLVITKVIEKGRPVAPEKVVKKYVNQIGAIVRDNVPISIREWKGRSTNPYALPKIEKNMLWEDVKRHFTFPEGYIEKDVKAWTLKKMATQFQTFKKMLDAHYIKKGRTPDFNAWPKLRDHWEAFFEYKSSEDGVKKILTNTTNANLIERGIVLATIEWPERSKNWYYAHGGSLSQEDGTLIFNNTIREKAEHLMKNIEDSKAGRLKVDRENDELTLALGNPEHPGRCRGFRVIPWKFAFRGDSASYRSSKRRKEQIEESWRQMLESKVQAQEQRMMEEINRRVAHAVAELAQSGAVPNPNNTSPSQRLLSNCASTGVPDALTPRLPVEEQRFPVDAITQHTTCELHAPVGNLTIKVAYRSALATLAGQSSHGMEIPPGYASVRVEQIVDSQYEGLELDLPGGDREKTLADALHGIILWRKRYIIIPGTEPSPKSSRPLPVDPQQRSSPHSSRPSSPAQPAPGPSLPAISRSPSPPHPGGASDDDNNNTPPRSPSPAPRAAPMKEPATPLKKSRALPPKQRQKKKKTKEPEVTRKERWEAMTHAEQWAKIQREASEWFKKQAEEKKVKEMEPPPVNQRDLNLFIRMEKGAKKRISLLSNYERALVKAVEKDKRKGKSSSSDAQRVAAMPLDQQAEVLKFMQETGLGLDECLGQVETPTAPPPEPRWPYELGKPLVRPSLVRKLSTKMYAFHQWYMMASADSREMLGLKVKPIDFYGEGEKVLWLAFKDIYEVYYHDALDVSLISAWVLMLIQTCRREAYLHIGFMDPSVVNQQQIKLALEKTLVEVYNFLDKQTFKDFILLPYNFNAWKQFIRTHKGPFKEKLTWNTDFPCLRQEPRNNLCGYYIYEHMYSFMRPKGIKMTPHNFKEERVAAICEGLIGFLMDKVVNPKGEFYYDG</sequence>
<dbReference type="AlphaFoldDB" id="A0A4U6UI21"/>
<feature type="region of interest" description="Disordered" evidence="1">
    <location>
        <begin position="48"/>
        <end position="78"/>
    </location>
</feature>
<dbReference type="Pfam" id="PF26133">
    <property type="entry name" value="DUF8039"/>
    <property type="match status" value="1"/>
</dbReference>
<evidence type="ECO:0000259" key="2">
    <source>
        <dbReference type="Pfam" id="PF26133"/>
    </source>
</evidence>
<dbReference type="InterPro" id="IPR058352">
    <property type="entry name" value="DUF8039"/>
</dbReference>
<name>A0A4U6UI21_SETVI</name>
<dbReference type="Gramene" id="TKW14645">
    <property type="protein sequence ID" value="TKW14645"/>
    <property type="gene ID" value="SEVIR_5G179700v2"/>
</dbReference>
<dbReference type="PANTHER" id="PTHR33018:SF34">
    <property type="entry name" value="OS02G0472350 PROTEIN"/>
    <property type="match status" value="1"/>
</dbReference>
<accession>A0A4U6UI21</accession>
<evidence type="ECO:0000256" key="1">
    <source>
        <dbReference type="SAM" id="MobiDB-lite"/>
    </source>
</evidence>
<feature type="compositionally biased region" description="Low complexity" evidence="1">
    <location>
        <begin position="525"/>
        <end position="538"/>
    </location>
</feature>
<dbReference type="Proteomes" id="UP000298652">
    <property type="component" value="Chromosome 5"/>
</dbReference>
<feature type="compositionally biased region" description="Basic and acidic residues" evidence="1">
    <location>
        <begin position="610"/>
        <end position="619"/>
    </location>
</feature>
<organism evidence="3 4">
    <name type="scientific">Setaria viridis</name>
    <name type="common">Green bristlegrass</name>
    <name type="synonym">Setaria italica subsp. viridis</name>
    <dbReference type="NCBI Taxonomy" id="4556"/>
    <lineage>
        <taxon>Eukaryota</taxon>
        <taxon>Viridiplantae</taxon>
        <taxon>Streptophyta</taxon>
        <taxon>Embryophyta</taxon>
        <taxon>Tracheophyta</taxon>
        <taxon>Spermatophyta</taxon>
        <taxon>Magnoliopsida</taxon>
        <taxon>Liliopsida</taxon>
        <taxon>Poales</taxon>
        <taxon>Poaceae</taxon>
        <taxon>PACMAD clade</taxon>
        <taxon>Panicoideae</taxon>
        <taxon>Panicodae</taxon>
        <taxon>Paniceae</taxon>
        <taxon>Cenchrinae</taxon>
        <taxon>Setaria</taxon>
    </lineage>
</organism>
<gene>
    <name evidence="3" type="ORF">SEVIR_5G179700v2</name>
</gene>
<evidence type="ECO:0000313" key="3">
    <source>
        <dbReference type="EMBL" id="TKW14645.1"/>
    </source>
</evidence>
<dbReference type="PANTHER" id="PTHR33018">
    <property type="entry name" value="OS10G0338966 PROTEIN-RELATED"/>
    <property type="match status" value="1"/>
</dbReference>
<keyword evidence="4" id="KW-1185">Reference proteome</keyword>
<feature type="domain" description="DUF8039" evidence="2">
    <location>
        <begin position="416"/>
        <end position="508"/>
    </location>
</feature>
<dbReference type="SUPFAM" id="SSF54001">
    <property type="entry name" value="Cysteine proteinases"/>
    <property type="match status" value="1"/>
</dbReference>
<protein>
    <recommendedName>
        <fullName evidence="2">DUF8039 domain-containing protein</fullName>
    </recommendedName>
</protein>
<dbReference type="OMA" id="MEMSANG"/>
<proteinExistence type="predicted"/>
<dbReference type="InterPro" id="IPR038765">
    <property type="entry name" value="Papain-like_cys_pep_sf"/>
</dbReference>
<evidence type="ECO:0000313" key="4">
    <source>
        <dbReference type="Proteomes" id="UP000298652"/>
    </source>
</evidence>
<reference evidence="3" key="1">
    <citation type="submission" date="2019-03" db="EMBL/GenBank/DDBJ databases">
        <title>WGS assembly of Setaria viridis.</title>
        <authorList>
            <person name="Huang P."/>
            <person name="Jenkins J."/>
            <person name="Grimwood J."/>
            <person name="Barry K."/>
            <person name="Healey A."/>
            <person name="Mamidi S."/>
            <person name="Sreedasyam A."/>
            <person name="Shu S."/>
            <person name="Feldman M."/>
            <person name="Wu J."/>
            <person name="Yu Y."/>
            <person name="Chen C."/>
            <person name="Johnson J."/>
            <person name="Rokhsar D."/>
            <person name="Baxter I."/>
            <person name="Schmutz J."/>
            <person name="Brutnell T."/>
            <person name="Kellogg E."/>
        </authorList>
    </citation>
    <scope>NUCLEOTIDE SEQUENCE [LARGE SCALE GENOMIC DNA]</scope>
</reference>
<feature type="region of interest" description="Disordered" evidence="1">
    <location>
        <begin position="511"/>
        <end position="619"/>
    </location>
</feature>